<evidence type="ECO:0000259" key="10">
    <source>
        <dbReference type="PROSITE" id="PS50885"/>
    </source>
</evidence>
<sequence length="549" mass="58886">MKLLNINMTVGRRLWSLVLGLLVVMLVLMGGVLSWIFEVESRLLSDVENRMERITLSKQVKGGVELAMEQIVSLTRETNPEAYERKKSRYVQTAERNRVMMEDMRQGATTEKGKELIQHMLDARQQMIGLYQELDGLRARGESSGLDALADKLPAAVNRITGAVDAYATFVQSMKERAIATAERERQYVIWACMGIALVVALSVLALSSLLVRSITRPLAGAVELADAIAAGDLSRSIEVRGKDECARLLQSLSHMQASLSEIVSEVRNSAESVSVASGQISQGTHDLSSRTEEQASALQETAAAMEELSSTVSLNADNAQQANQVAVDVRNIAVQGNEVVHEMVTTIQDISESGRKVADIISVIDGIAFQTNILALNAAVEAARAGGQGRGFAVVAGEVRNLAQRAGNAAKDIQELITLNSGSVEKGVTLAGKAGEVMEDVVKAASRSSDLLEEISLASTEQSKGVSQIGVAVTQMEKTTQQNATLVEESASAAESLREQAEHLVSAVSVFRVSGHSAQSQVKPEQAKAPRTTSPANPASTDNEWESF</sequence>
<dbReference type="Pfam" id="PF00672">
    <property type="entry name" value="HAMP"/>
    <property type="match status" value="1"/>
</dbReference>
<dbReference type="Pfam" id="PF00015">
    <property type="entry name" value="MCPsignal"/>
    <property type="match status" value="1"/>
</dbReference>
<dbReference type="GO" id="GO:0005886">
    <property type="term" value="C:plasma membrane"/>
    <property type="evidence" value="ECO:0007669"/>
    <property type="project" value="UniProtKB-SubCell"/>
</dbReference>
<dbReference type="InterPro" id="IPR003660">
    <property type="entry name" value="HAMP_dom"/>
</dbReference>
<comment type="subcellular location">
    <subcellularLocation>
        <location evidence="1">Cell inner membrane</location>
        <topology evidence="1">Multi-pass membrane protein</topology>
    </subcellularLocation>
</comment>
<proteinExistence type="inferred from homology"/>
<dbReference type="InterPro" id="IPR004090">
    <property type="entry name" value="Chemotax_Me-accpt_rcpt"/>
</dbReference>
<dbReference type="InterPro" id="IPR051310">
    <property type="entry name" value="MCP_chemotaxis"/>
</dbReference>
<dbReference type="EMBL" id="DAAMJZ010000027">
    <property type="protein sequence ID" value="HAC7017377.1"/>
    <property type="molecule type" value="Genomic_DNA"/>
</dbReference>
<dbReference type="Gene3D" id="1.10.287.950">
    <property type="entry name" value="Methyl-accepting chemotaxis protein"/>
    <property type="match status" value="1"/>
</dbReference>
<dbReference type="PROSITE" id="PS50885">
    <property type="entry name" value="HAMP"/>
    <property type="match status" value="1"/>
</dbReference>
<keyword evidence="3" id="KW-0145">Chemotaxis</keyword>
<dbReference type="FunFam" id="1.10.287.950:FF:000001">
    <property type="entry name" value="Methyl-accepting chemotaxis sensory transducer"/>
    <property type="match status" value="1"/>
</dbReference>
<feature type="domain" description="HAMP" evidence="10">
    <location>
        <begin position="213"/>
        <end position="265"/>
    </location>
</feature>
<dbReference type="PANTHER" id="PTHR43531:SF14">
    <property type="entry name" value="METHYL-ACCEPTING CHEMOTAXIS PROTEIN I-RELATED"/>
    <property type="match status" value="1"/>
</dbReference>
<keyword evidence="8" id="KW-0472">Membrane</keyword>
<evidence type="ECO:0000256" key="2">
    <source>
        <dbReference type="ARBA" id="ARBA00022481"/>
    </source>
</evidence>
<reference evidence="11" key="2">
    <citation type="submission" date="2018-07" db="EMBL/GenBank/DDBJ databases">
        <authorList>
            <consortium name="NCBI Pathogen Detection Project"/>
        </authorList>
    </citation>
    <scope>NUCLEOTIDE SEQUENCE</scope>
    <source>
        <strain evidence="11">Salmonella enterica</strain>
    </source>
</reference>
<dbReference type="PROSITE" id="PS50111">
    <property type="entry name" value="CHEMOTAXIS_TRANSDUC_2"/>
    <property type="match status" value="1"/>
</dbReference>
<dbReference type="AlphaFoldDB" id="A0A5I0RVR5"/>
<dbReference type="PANTHER" id="PTHR43531">
    <property type="entry name" value="PROTEIN ICFG"/>
    <property type="match status" value="1"/>
</dbReference>
<protein>
    <submittedName>
        <fullName evidence="11">HAMP domain-containing protein</fullName>
    </submittedName>
</protein>
<dbReference type="CDD" id="cd11386">
    <property type="entry name" value="MCP_signal"/>
    <property type="match status" value="1"/>
</dbReference>
<comment type="caution">
    <text evidence="11">The sequence shown here is derived from an EMBL/GenBank/DDBJ whole genome shotgun (WGS) entry which is preliminary data.</text>
</comment>
<name>A0A5I0RVR5_SALET</name>
<evidence type="ECO:0000256" key="8">
    <source>
        <dbReference type="SAM" id="Phobius"/>
    </source>
</evidence>
<dbReference type="PRINTS" id="PR00260">
    <property type="entry name" value="CHEMTRNSDUCR"/>
</dbReference>
<keyword evidence="4 6" id="KW-0807">Transducer</keyword>
<dbReference type="GO" id="GO:0007165">
    <property type="term" value="P:signal transduction"/>
    <property type="evidence" value="ECO:0007669"/>
    <property type="project" value="UniProtKB-KW"/>
</dbReference>
<dbReference type="GO" id="GO:0004888">
    <property type="term" value="F:transmembrane signaling receptor activity"/>
    <property type="evidence" value="ECO:0007669"/>
    <property type="project" value="InterPro"/>
</dbReference>
<accession>A0A5I0RVR5</accession>
<dbReference type="InterPro" id="IPR004089">
    <property type="entry name" value="MCPsignal_dom"/>
</dbReference>
<feature type="transmembrane region" description="Helical" evidence="8">
    <location>
        <begin position="188"/>
        <end position="212"/>
    </location>
</feature>
<dbReference type="SMART" id="SM00283">
    <property type="entry name" value="MA"/>
    <property type="match status" value="1"/>
</dbReference>
<feature type="transmembrane region" description="Helical" evidence="8">
    <location>
        <begin position="14"/>
        <end position="37"/>
    </location>
</feature>
<evidence type="ECO:0000256" key="6">
    <source>
        <dbReference type="PROSITE-ProRule" id="PRU00284"/>
    </source>
</evidence>
<dbReference type="GO" id="GO:0006935">
    <property type="term" value="P:chemotaxis"/>
    <property type="evidence" value="ECO:0007669"/>
    <property type="project" value="UniProtKB-KW"/>
</dbReference>
<feature type="domain" description="Methyl-accepting transducer" evidence="9">
    <location>
        <begin position="270"/>
        <end position="499"/>
    </location>
</feature>
<evidence type="ECO:0000313" key="11">
    <source>
        <dbReference type="EMBL" id="HAC7017377.1"/>
    </source>
</evidence>
<evidence type="ECO:0000256" key="4">
    <source>
        <dbReference type="ARBA" id="ARBA00023224"/>
    </source>
</evidence>
<reference evidence="11" key="1">
    <citation type="journal article" date="2018" name="Genome Biol.">
        <title>SKESA: strategic k-mer extension for scrupulous assemblies.</title>
        <authorList>
            <person name="Souvorov A."/>
            <person name="Agarwala R."/>
            <person name="Lipman D.J."/>
        </authorList>
    </citation>
    <scope>NUCLEOTIDE SEQUENCE</scope>
    <source>
        <strain evidence="11">Salmonella enterica</strain>
    </source>
</reference>
<keyword evidence="2" id="KW-0488">Methylation</keyword>
<evidence type="ECO:0000259" key="9">
    <source>
        <dbReference type="PROSITE" id="PS50111"/>
    </source>
</evidence>
<evidence type="ECO:0000256" key="3">
    <source>
        <dbReference type="ARBA" id="ARBA00022500"/>
    </source>
</evidence>
<dbReference type="SUPFAM" id="SSF58104">
    <property type="entry name" value="Methyl-accepting chemotaxis protein (MCP) signaling domain"/>
    <property type="match status" value="1"/>
</dbReference>
<dbReference type="CDD" id="cd06225">
    <property type="entry name" value="HAMP"/>
    <property type="match status" value="1"/>
</dbReference>
<dbReference type="SMART" id="SM00304">
    <property type="entry name" value="HAMP"/>
    <property type="match status" value="1"/>
</dbReference>
<keyword evidence="8" id="KW-1133">Transmembrane helix</keyword>
<evidence type="ECO:0000256" key="5">
    <source>
        <dbReference type="ARBA" id="ARBA00029447"/>
    </source>
</evidence>
<evidence type="ECO:0000256" key="1">
    <source>
        <dbReference type="ARBA" id="ARBA00004429"/>
    </source>
</evidence>
<organism evidence="11">
    <name type="scientific">Salmonella enterica subsp. enterica serovar Napoli</name>
    <dbReference type="NCBI Taxonomy" id="1151001"/>
    <lineage>
        <taxon>Bacteria</taxon>
        <taxon>Pseudomonadati</taxon>
        <taxon>Pseudomonadota</taxon>
        <taxon>Gammaproteobacteria</taxon>
        <taxon>Enterobacterales</taxon>
        <taxon>Enterobacteriaceae</taxon>
        <taxon>Salmonella</taxon>
    </lineage>
</organism>
<evidence type="ECO:0000256" key="7">
    <source>
        <dbReference type="SAM" id="MobiDB-lite"/>
    </source>
</evidence>
<feature type="region of interest" description="Disordered" evidence="7">
    <location>
        <begin position="517"/>
        <end position="549"/>
    </location>
</feature>
<feature type="compositionally biased region" description="Polar residues" evidence="7">
    <location>
        <begin position="532"/>
        <end position="543"/>
    </location>
</feature>
<gene>
    <name evidence="11" type="ORF">G0E07_14490</name>
</gene>
<comment type="similarity">
    <text evidence="5">Belongs to the methyl-accepting chemotaxis (MCP) protein family.</text>
</comment>
<keyword evidence="8" id="KW-0812">Transmembrane</keyword>